<feature type="domain" description="Peptidase M43 pregnancy-associated plasma-A" evidence="11">
    <location>
        <begin position="190"/>
        <end position="275"/>
    </location>
</feature>
<dbReference type="GO" id="GO:0008237">
    <property type="term" value="F:metallopeptidase activity"/>
    <property type="evidence" value="ECO:0007669"/>
    <property type="project" value="UniProtKB-KW"/>
</dbReference>
<proteinExistence type="inferred from homology"/>
<dbReference type="RefSeq" id="XP_030983529.1">
    <property type="nucleotide sequence ID" value="XM_031123597.1"/>
</dbReference>
<accession>A0A6P8B949</accession>
<keyword evidence="3" id="KW-0645">Protease</keyword>
<dbReference type="KEGG" id="pgri:PgNI_03542"/>
<comment type="similarity">
    <text evidence="2">Belongs to the peptidase M43B family.</text>
</comment>
<keyword evidence="8" id="KW-0482">Metalloprotease</keyword>
<reference evidence="13" key="1">
    <citation type="journal article" date="2019" name="Mol. Biol. Evol.">
        <title>Blast fungal genomes show frequent chromosomal changes, gene gains and losses, and effector gene turnover.</title>
        <authorList>
            <person name="Gomez Luciano L.B."/>
            <person name="Jason Tsai I."/>
            <person name="Chuma I."/>
            <person name="Tosa Y."/>
            <person name="Chen Y.H."/>
            <person name="Li J.Y."/>
            <person name="Li M.Y."/>
            <person name="Jade Lu M.Y."/>
            <person name="Nakayashiki H."/>
            <person name="Li W.H."/>
        </authorList>
    </citation>
    <scope>NUCLEOTIDE SEQUENCE</scope>
    <source>
        <strain evidence="13">NI907</strain>
    </source>
</reference>
<evidence type="ECO:0000259" key="11">
    <source>
        <dbReference type="Pfam" id="PF05572"/>
    </source>
</evidence>
<reference evidence="13" key="2">
    <citation type="submission" date="2019-10" db="EMBL/GenBank/DDBJ databases">
        <authorList>
            <consortium name="NCBI Genome Project"/>
        </authorList>
    </citation>
    <scope>NUCLEOTIDE SEQUENCE</scope>
    <source>
        <strain evidence="13">NI907</strain>
    </source>
</reference>
<dbReference type="Gene3D" id="3.40.390.10">
    <property type="entry name" value="Collagenase (Catalytic Domain)"/>
    <property type="match status" value="1"/>
</dbReference>
<keyword evidence="9" id="KW-1015">Disulfide bond</keyword>
<dbReference type="PANTHER" id="PTHR47466:SF1">
    <property type="entry name" value="METALLOPROTEASE MEP1 (AFU_ORTHOLOGUE AFUA_1G07730)-RELATED"/>
    <property type="match status" value="1"/>
</dbReference>
<dbReference type="Proteomes" id="UP000515153">
    <property type="component" value="Unplaced"/>
</dbReference>
<evidence type="ECO:0000313" key="13">
    <source>
        <dbReference type="RefSeq" id="XP_030983529.1"/>
    </source>
</evidence>
<evidence type="ECO:0000256" key="7">
    <source>
        <dbReference type="ARBA" id="ARBA00022833"/>
    </source>
</evidence>
<dbReference type="InterPro" id="IPR008754">
    <property type="entry name" value="Peptidase_M43"/>
</dbReference>
<evidence type="ECO:0000256" key="5">
    <source>
        <dbReference type="ARBA" id="ARBA00022729"/>
    </source>
</evidence>
<dbReference type="Pfam" id="PF05572">
    <property type="entry name" value="Peptidase_M43"/>
    <property type="match status" value="1"/>
</dbReference>
<feature type="chain" id="PRO_5028400659" description="Peptidase M43 pregnancy-associated plasma-A domain-containing protein" evidence="10">
    <location>
        <begin position="21"/>
        <end position="283"/>
    </location>
</feature>
<dbReference type="PANTHER" id="PTHR47466">
    <property type="match status" value="1"/>
</dbReference>
<evidence type="ECO:0000256" key="4">
    <source>
        <dbReference type="ARBA" id="ARBA00022723"/>
    </source>
</evidence>
<dbReference type="SUPFAM" id="SSF55486">
    <property type="entry name" value="Metalloproteases ('zincins'), catalytic domain"/>
    <property type="match status" value="1"/>
</dbReference>
<keyword evidence="12" id="KW-1185">Reference proteome</keyword>
<evidence type="ECO:0000256" key="8">
    <source>
        <dbReference type="ARBA" id="ARBA00023049"/>
    </source>
</evidence>
<comment type="function">
    <text evidence="1">Secreted metalloproteinase that allows assimilation of proteinaceous substrates.</text>
</comment>
<keyword evidence="7" id="KW-0862">Zinc</keyword>
<reference evidence="13" key="3">
    <citation type="submission" date="2025-08" db="UniProtKB">
        <authorList>
            <consortium name="RefSeq"/>
        </authorList>
    </citation>
    <scope>IDENTIFICATION</scope>
    <source>
        <strain evidence="13">NI907</strain>
    </source>
</reference>
<evidence type="ECO:0000256" key="3">
    <source>
        <dbReference type="ARBA" id="ARBA00022670"/>
    </source>
</evidence>
<name>A0A6P8B949_PYRGI</name>
<dbReference type="GeneID" id="41958506"/>
<gene>
    <name evidence="13" type="ORF">PgNI_03542</name>
</gene>
<feature type="signal peptide" evidence="10">
    <location>
        <begin position="1"/>
        <end position="20"/>
    </location>
</feature>
<dbReference type="InterPro" id="IPR024079">
    <property type="entry name" value="MetalloPept_cat_dom_sf"/>
</dbReference>
<dbReference type="GO" id="GO:0006508">
    <property type="term" value="P:proteolysis"/>
    <property type="evidence" value="ECO:0007669"/>
    <property type="project" value="UniProtKB-KW"/>
</dbReference>
<evidence type="ECO:0000256" key="10">
    <source>
        <dbReference type="SAM" id="SignalP"/>
    </source>
</evidence>
<keyword evidence="5 10" id="KW-0732">Signal</keyword>
<dbReference type="CDD" id="cd04275">
    <property type="entry name" value="ZnMc_pappalysin_like"/>
    <property type="match status" value="1"/>
</dbReference>
<dbReference type="GO" id="GO:0046872">
    <property type="term" value="F:metal ion binding"/>
    <property type="evidence" value="ECO:0007669"/>
    <property type="project" value="UniProtKB-KW"/>
</dbReference>
<evidence type="ECO:0000256" key="6">
    <source>
        <dbReference type="ARBA" id="ARBA00022801"/>
    </source>
</evidence>
<evidence type="ECO:0000256" key="1">
    <source>
        <dbReference type="ARBA" id="ARBA00003174"/>
    </source>
</evidence>
<evidence type="ECO:0000313" key="12">
    <source>
        <dbReference type="Proteomes" id="UP000515153"/>
    </source>
</evidence>
<sequence>MQINFVKSFLFALAASSVSALAVDTEFRCGAPEPSAELMEASAIMAIAEAEAAANGTLATRQSALTIDTYVHVVATSTSASAGYLSDATIQSQLRVMNEDYAPSGIQFVLKGTDRTVNSQWASDSGETAMKTALRKGTYKDLNLYFLSSIPGGILGYCYFPTSATTSNIRLDGCTIASGTVPGGNISRFNLGKTAVHEIGHWFGLYHTFQGGCNGSGDLVDDTPAQASASSGCPVGRDSCPNQPGLDPIHNYMDYSDDSCYEEFTPGQNARMSSMFSQYRAGK</sequence>
<organism evidence="12 13">
    <name type="scientific">Pyricularia grisea</name>
    <name type="common">Crabgrass-specific blast fungus</name>
    <name type="synonym">Magnaporthe grisea</name>
    <dbReference type="NCBI Taxonomy" id="148305"/>
    <lineage>
        <taxon>Eukaryota</taxon>
        <taxon>Fungi</taxon>
        <taxon>Dikarya</taxon>
        <taxon>Ascomycota</taxon>
        <taxon>Pezizomycotina</taxon>
        <taxon>Sordariomycetes</taxon>
        <taxon>Sordariomycetidae</taxon>
        <taxon>Magnaporthales</taxon>
        <taxon>Pyriculariaceae</taxon>
        <taxon>Pyricularia</taxon>
    </lineage>
</organism>
<dbReference type="OrthoDB" id="536211at2759"/>
<dbReference type="AlphaFoldDB" id="A0A6P8B949"/>
<evidence type="ECO:0000256" key="2">
    <source>
        <dbReference type="ARBA" id="ARBA00008721"/>
    </source>
</evidence>
<protein>
    <recommendedName>
        <fullName evidence="11">Peptidase M43 pregnancy-associated plasma-A domain-containing protein</fullName>
    </recommendedName>
</protein>
<keyword evidence="4" id="KW-0479">Metal-binding</keyword>
<evidence type="ECO:0000256" key="9">
    <source>
        <dbReference type="ARBA" id="ARBA00023157"/>
    </source>
</evidence>
<keyword evidence="6" id="KW-0378">Hydrolase</keyword>